<dbReference type="Gene3D" id="3.30.565.10">
    <property type="entry name" value="Histidine kinase-like ATPase, C-terminal domain"/>
    <property type="match status" value="1"/>
</dbReference>
<dbReference type="Pfam" id="PF02518">
    <property type="entry name" value="HATPase_c"/>
    <property type="match status" value="1"/>
</dbReference>
<dbReference type="InterPro" id="IPR003661">
    <property type="entry name" value="HisK_dim/P_dom"/>
</dbReference>
<dbReference type="Proteomes" id="UP001596052">
    <property type="component" value="Unassembled WGS sequence"/>
</dbReference>
<evidence type="ECO:0000256" key="5">
    <source>
        <dbReference type="ARBA" id="ARBA00022777"/>
    </source>
</evidence>
<proteinExistence type="predicted"/>
<dbReference type="InterPro" id="IPR013767">
    <property type="entry name" value="PAS_fold"/>
</dbReference>
<evidence type="ECO:0000313" key="11">
    <source>
        <dbReference type="Proteomes" id="UP001596052"/>
    </source>
</evidence>
<feature type="domain" description="Histidine kinase" evidence="7">
    <location>
        <begin position="392"/>
        <end position="614"/>
    </location>
</feature>
<dbReference type="CDD" id="cd00082">
    <property type="entry name" value="HisKA"/>
    <property type="match status" value="1"/>
</dbReference>
<gene>
    <name evidence="10" type="ORF">ACFQDI_10345</name>
</gene>
<dbReference type="PROSITE" id="PS50109">
    <property type="entry name" value="HIS_KIN"/>
    <property type="match status" value="1"/>
</dbReference>
<dbReference type="InterPro" id="IPR035965">
    <property type="entry name" value="PAS-like_dom_sf"/>
</dbReference>
<dbReference type="SUPFAM" id="SSF55785">
    <property type="entry name" value="PYP-like sensor domain (PAS domain)"/>
    <property type="match status" value="2"/>
</dbReference>
<dbReference type="NCBIfam" id="TIGR00229">
    <property type="entry name" value="sensory_box"/>
    <property type="match status" value="2"/>
</dbReference>
<dbReference type="EMBL" id="JBHSMQ010000003">
    <property type="protein sequence ID" value="MFC5455256.1"/>
    <property type="molecule type" value="Genomic_DNA"/>
</dbReference>
<evidence type="ECO:0000256" key="4">
    <source>
        <dbReference type="ARBA" id="ARBA00022679"/>
    </source>
</evidence>
<dbReference type="SMART" id="SM00091">
    <property type="entry name" value="PAS"/>
    <property type="match status" value="2"/>
</dbReference>
<organism evidence="10 11">
    <name type="scientific">Prosthecobacter fluviatilis</name>
    <dbReference type="NCBI Taxonomy" id="445931"/>
    <lineage>
        <taxon>Bacteria</taxon>
        <taxon>Pseudomonadati</taxon>
        <taxon>Verrucomicrobiota</taxon>
        <taxon>Verrucomicrobiia</taxon>
        <taxon>Verrucomicrobiales</taxon>
        <taxon>Verrucomicrobiaceae</taxon>
        <taxon>Prosthecobacter</taxon>
    </lineage>
</organism>
<dbReference type="InterPro" id="IPR005467">
    <property type="entry name" value="His_kinase_dom"/>
</dbReference>
<dbReference type="Pfam" id="PF00989">
    <property type="entry name" value="PAS"/>
    <property type="match status" value="1"/>
</dbReference>
<sequence length="770" mass="84885">MTNSDRIRILIVENEGLVGCDMATTLGKLGYVVVAICSSGEEALERLDEFRPDLVLMDVHLAGQLDGIDTARELQRRSRVAIVYVTACADLDTVARARQTHPHGYLLKPFNHDELRLAVEVAAQRHFEENERLRREQSYFEAFQSLADGVIAADLSGGVVFMNPSAARATGWNAQEAVGRSLNEVFRIYQSTGEPAEILSAEAAAHSAERTVYLTTLAGERIPIQDRTAPLRDAQGHLTGLIILFRASAVPAPVEATGMPNRSTAPLVDVVESISDPLFALDARWRVTYANASALRLFDRNLQNMLGLSLWDIMPSATRELHHEAFAHAMLHRETVNRELYLDEKQIWLELRGYPFGEGLLLLVQDVTARREEAERRNRIDRLESLGLLARGFAHDFNNLLTVLLGNISLAEMRLRNAITLPELHTAKQATLQAQNLVQQLLTFARGGAPIKTQLRLGDLIETFFMHHTRANRVEYRLEVQPGLPQIAIDGAQIRRMLSNLIRNAEQAQPDGGEITVRCFAPDHAEMFPGEMVTDTNFQPSGLAIEVEDKGEGIPTEHLPHIFEPYFSTRKADNATGLGLTVCESIAKAHGGSLTVSSEQGKGTTVRFYMPLDSDGEEADAFGLSKVFDAPPELSAVNPRILVLEDDPLVRSLIVRNLTGNGFDVAESSEGSETVRMYQESVTQGRAFDLVILDLSIPNGMGGVRAMEKLRAIDPDVFAIVSSGYSDDPVMANPAAYGFAAVLPKPYEPADMLRLVRNILATRGIRRTSS</sequence>
<dbReference type="SMART" id="SM00388">
    <property type="entry name" value="HisKA"/>
    <property type="match status" value="1"/>
</dbReference>
<feature type="domain" description="PAS" evidence="9">
    <location>
        <begin position="263"/>
        <end position="333"/>
    </location>
</feature>
<feature type="domain" description="PAS" evidence="9">
    <location>
        <begin position="135"/>
        <end position="190"/>
    </location>
</feature>
<evidence type="ECO:0000259" key="8">
    <source>
        <dbReference type="PROSITE" id="PS50110"/>
    </source>
</evidence>
<evidence type="ECO:0000256" key="2">
    <source>
        <dbReference type="ARBA" id="ARBA00012438"/>
    </source>
</evidence>
<feature type="modified residue" description="4-aspartylphosphate" evidence="6">
    <location>
        <position position="694"/>
    </location>
</feature>
<evidence type="ECO:0000259" key="9">
    <source>
        <dbReference type="PROSITE" id="PS50112"/>
    </source>
</evidence>
<dbReference type="Gene3D" id="3.30.450.20">
    <property type="entry name" value="PAS domain"/>
    <property type="match status" value="2"/>
</dbReference>
<comment type="catalytic activity">
    <reaction evidence="1">
        <text>ATP + protein L-histidine = ADP + protein N-phospho-L-histidine.</text>
        <dbReference type="EC" id="2.7.13.3"/>
    </reaction>
</comment>
<name>A0ABW0KRE9_9BACT</name>
<dbReference type="SUPFAM" id="SSF52172">
    <property type="entry name" value="CheY-like"/>
    <property type="match status" value="2"/>
</dbReference>
<evidence type="ECO:0000313" key="10">
    <source>
        <dbReference type="EMBL" id="MFC5455256.1"/>
    </source>
</evidence>
<dbReference type="InterPro" id="IPR036890">
    <property type="entry name" value="HATPase_C_sf"/>
</dbReference>
<dbReference type="Gene3D" id="3.40.50.2300">
    <property type="match status" value="2"/>
</dbReference>
<dbReference type="Pfam" id="PF08448">
    <property type="entry name" value="PAS_4"/>
    <property type="match status" value="1"/>
</dbReference>
<dbReference type="InterPro" id="IPR003594">
    <property type="entry name" value="HATPase_dom"/>
</dbReference>
<dbReference type="PROSITE" id="PS50112">
    <property type="entry name" value="PAS"/>
    <property type="match status" value="2"/>
</dbReference>
<protein>
    <recommendedName>
        <fullName evidence="2">histidine kinase</fullName>
        <ecNumber evidence="2">2.7.13.3</ecNumber>
    </recommendedName>
</protein>
<feature type="domain" description="Response regulatory" evidence="8">
    <location>
        <begin position="8"/>
        <end position="123"/>
    </location>
</feature>
<keyword evidence="3 6" id="KW-0597">Phosphoprotein</keyword>
<feature type="modified residue" description="4-aspartylphosphate" evidence="6">
    <location>
        <position position="58"/>
    </location>
</feature>
<dbReference type="InterPro" id="IPR036097">
    <property type="entry name" value="HisK_dim/P_sf"/>
</dbReference>
<dbReference type="InterPro" id="IPR000014">
    <property type="entry name" value="PAS"/>
</dbReference>
<feature type="domain" description="Response regulatory" evidence="8">
    <location>
        <begin position="640"/>
        <end position="760"/>
    </location>
</feature>
<dbReference type="CDD" id="cd00130">
    <property type="entry name" value="PAS"/>
    <property type="match status" value="2"/>
</dbReference>
<keyword evidence="4" id="KW-0808">Transferase</keyword>
<dbReference type="PROSITE" id="PS50110">
    <property type="entry name" value="RESPONSE_REGULATORY"/>
    <property type="match status" value="2"/>
</dbReference>
<dbReference type="PRINTS" id="PR00344">
    <property type="entry name" value="BCTRLSENSOR"/>
</dbReference>
<dbReference type="InterPro" id="IPR013656">
    <property type="entry name" value="PAS_4"/>
</dbReference>
<keyword evidence="11" id="KW-1185">Reference proteome</keyword>
<dbReference type="PANTHER" id="PTHR43047">
    <property type="entry name" value="TWO-COMPONENT HISTIDINE PROTEIN KINASE"/>
    <property type="match status" value="1"/>
</dbReference>
<dbReference type="CDD" id="cd17534">
    <property type="entry name" value="REC_DC-like"/>
    <property type="match status" value="1"/>
</dbReference>
<dbReference type="SMART" id="SM00387">
    <property type="entry name" value="HATPase_c"/>
    <property type="match status" value="1"/>
</dbReference>
<dbReference type="PANTHER" id="PTHR43047:SF62">
    <property type="entry name" value="SENSOR HISTIDINE KINASE DPIB"/>
    <property type="match status" value="1"/>
</dbReference>
<dbReference type="SMART" id="SM00448">
    <property type="entry name" value="REC"/>
    <property type="match status" value="2"/>
</dbReference>
<dbReference type="Gene3D" id="1.10.287.130">
    <property type="match status" value="1"/>
</dbReference>
<dbReference type="InterPro" id="IPR004358">
    <property type="entry name" value="Sig_transdc_His_kin-like_C"/>
</dbReference>
<keyword evidence="5" id="KW-0418">Kinase</keyword>
<dbReference type="SUPFAM" id="SSF55874">
    <property type="entry name" value="ATPase domain of HSP90 chaperone/DNA topoisomerase II/histidine kinase"/>
    <property type="match status" value="1"/>
</dbReference>
<dbReference type="SUPFAM" id="SSF47384">
    <property type="entry name" value="Homodimeric domain of signal transducing histidine kinase"/>
    <property type="match status" value="1"/>
</dbReference>
<dbReference type="RefSeq" id="WP_377166157.1">
    <property type="nucleotide sequence ID" value="NZ_JBHSMQ010000003.1"/>
</dbReference>
<dbReference type="InterPro" id="IPR011006">
    <property type="entry name" value="CheY-like_superfamily"/>
</dbReference>
<evidence type="ECO:0000259" key="7">
    <source>
        <dbReference type="PROSITE" id="PS50109"/>
    </source>
</evidence>
<reference evidence="11" key="1">
    <citation type="journal article" date="2019" name="Int. J. Syst. Evol. Microbiol.">
        <title>The Global Catalogue of Microorganisms (GCM) 10K type strain sequencing project: providing services to taxonomists for standard genome sequencing and annotation.</title>
        <authorList>
            <consortium name="The Broad Institute Genomics Platform"/>
            <consortium name="The Broad Institute Genome Sequencing Center for Infectious Disease"/>
            <person name="Wu L."/>
            <person name="Ma J."/>
        </authorList>
    </citation>
    <scope>NUCLEOTIDE SEQUENCE [LARGE SCALE GENOMIC DNA]</scope>
    <source>
        <strain evidence="11">CGMCC 4.1469</strain>
    </source>
</reference>
<evidence type="ECO:0000256" key="6">
    <source>
        <dbReference type="PROSITE-ProRule" id="PRU00169"/>
    </source>
</evidence>
<dbReference type="CDD" id="cd00075">
    <property type="entry name" value="HATPase"/>
    <property type="match status" value="1"/>
</dbReference>
<dbReference type="CDD" id="cd00156">
    <property type="entry name" value="REC"/>
    <property type="match status" value="1"/>
</dbReference>
<evidence type="ECO:0000256" key="3">
    <source>
        <dbReference type="ARBA" id="ARBA00022553"/>
    </source>
</evidence>
<comment type="caution">
    <text evidence="10">The sequence shown here is derived from an EMBL/GenBank/DDBJ whole genome shotgun (WGS) entry which is preliminary data.</text>
</comment>
<dbReference type="Pfam" id="PF00072">
    <property type="entry name" value="Response_reg"/>
    <property type="match status" value="2"/>
</dbReference>
<dbReference type="InterPro" id="IPR001789">
    <property type="entry name" value="Sig_transdc_resp-reg_receiver"/>
</dbReference>
<accession>A0ABW0KRE9</accession>
<evidence type="ECO:0000256" key="1">
    <source>
        <dbReference type="ARBA" id="ARBA00000085"/>
    </source>
</evidence>
<dbReference type="EC" id="2.7.13.3" evidence="2"/>